<dbReference type="Proteomes" id="UP000580250">
    <property type="component" value="Unassembled WGS sequence"/>
</dbReference>
<name>A0A6V7U7A5_MELEN</name>
<proteinExistence type="predicted"/>
<sequence>MIRSVKHHLKREIRNKLLSFEELLTLLIEVERIVNERPMSYISDAENITPLRPIDLAIPGIKNQNLDINPREVDKEDPTYFEDDNRETLIEKYSRALSISHKFGKHGKAHTYLI</sequence>
<evidence type="ECO:0000313" key="1">
    <source>
        <dbReference type="EMBL" id="CAD2148341.1"/>
    </source>
</evidence>
<organism evidence="1 2">
    <name type="scientific">Meloidogyne enterolobii</name>
    <name type="common">Root-knot nematode worm</name>
    <name type="synonym">Meloidogyne mayaguensis</name>
    <dbReference type="NCBI Taxonomy" id="390850"/>
    <lineage>
        <taxon>Eukaryota</taxon>
        <taxon>Metazoa</taxon>
        <taxon>Ecdysozoa</taxon>
        <taxon>Nematoda</taxon>
        <taxon>Chromadorea</taxon>
        <taxon>Rhabditida</taxon>
        <taxon>Tylenchina</taxon>
        <taxon>Tylenchomorpha</taxon>
        <taxon>Tylenchoidea</taxon>
        <taxon>Meloidogynidae</taxon>
        <taxon>Meloidogyninae</taxon>
        <taxon>Meloidogyne</taxon>
    </lineage>
</organism>
<protein>
    <submittedName>
        <fullName evidence="1">Uncharacterized protein</fullName>
    </submittedName>
</protein>
<comment type="caution">
    <text evidence="1">The sequence shown here is derived from an EMBL/GenBank/DDBJ whole genome shotgun (WGS) entry which is preliminary data.</text>
</comment>
<gene>
    <name evidence="1" type="ORF">MENT_LOCUS9298</name>
</gene>
<dbReference type="OrthoDB" id="8061911at2759"/>
<evidence type="ECO:0000313" key="2">
    <source>
        <dbReference type="Proteomes" id="UP000580250"/>
    </source>
</evidence>
<dbReference type="EMBL" id="CAJEWN010000041">
    <property type="protein sequence ID" value="CAD2148341.1"/>
    <property type="molecule type" value="Genomic_DNA"/>
</dbReference>
<reference evidence="1 2" key="1">
    <citation type="submission" date="2020-08" db="EMBL/GenBank/DDBJ databases">
        <authorList>
            <person name="Koutsovoulos G."/>
            <person name="Danchin GJ E."/>
        </authorList>
    </citation>
    <scope>NUCLEOTIDE SEQUENCE [LARGE SCALE GENOMIC DNA]</scope>
</reference>
<accession>A0A6V7U7A5</accession>
<dbReference type="AlphaFoldDB" id="A0A6V7U7A5"/>